<dbReference type="PANTHER" id="PTHR36766">
    <property type="entry name" value="PLANT BROAD-SPECTRUM MILDEW RESISTANCE PROTEIN RPW8"/>
    <property type="match status" value="1"/>
</dbReference>
<dbReference type="InterPro" id="IPR001611">
    <property type="entry name" value="Leu-rich_rpt"/>
</dbReference>
<name>A0A5D2QQ91_GOSTO</name>
<dbReference type="InterPro" id="IPR002182">
    <property type="entry name" value="NB-ARC"/>
</dbReference>
<dbReference type="Gene3D" id="3.40.50.300">
    <property type="entry name" value="P-loop containing nucleotide triphosphate hydrolases"/>
    <property type="match status" value="1"/>
</dbReference>
<dbReference type="Pfam" id="PF23598">
    <property type="entry name" value="LRR_14"/>
    <property type="match status" value="1"/>
</dbReference>
<dbReference type="SUPFAM" id="SSF52058">
    <property type="entry name" value="L domain-like"/>
    <property type="match status" value="2"/>
</dbReference>
<dbReference type="EMBL" id="CM017614">
    <property type="protein sequence ID" value="TYI30272.1"/>
    <property type="molecule type" value="Genomic_DNA"/>
</dbReference>
<dbReference type="Gene3D" id="3.80.10.10">
    <property type="entry name" value="Ribonuclease Inhibitor"/>
    <property type="match status" value="4"/>
</dbReference>
<evidence type="ECO:0000259" key="5">
    <source>
        <dbReference type="Pfam" id="PF23598"/>
    </source>
</evidence>
<keyword evidence="7" id="KW-1185">Reference proteome</keyword>
<reference evidence="6 7" key="1">
    <citation type="submission" date="2019-07" db="EMBL/GenBank/DDBJ databases">
        <title>WGS assembly of Gossypium tomentosum.</title>
        <authorList>
            <person name="Chen Z.J."/>
            <person name="Sreedasyam A."/>
            <person name="Ando A."/>
            <person name="Song Q."/>
            <person name="De L."/>
            <person name="Hulse-Kemp A."/>
            <person name="Ding M."/>
            <person name="Ye W."/>
            <person name="Kirkbride R."/>
            <person name="Jenkins J."/>
            <person name="Plott C."/>
            <person name="Lovell J."/>
            <person name="Lin Y.-M."/>
            <person name="Vaughn R."/>
            <person name="Liu B."/>
            <person name="Li W."/>
            <person name="Simpson S."/>
            <person name="Scheffler B."/>
            <person name="Saski C."/>
            <person name="Grover C."/>
            <person name="Hu G."/>
            <person name="Conover J."/>
            <person name="Carlson J."/>
            <person name="Shu S."/>
            <person name="Boston L."/>
            <person name="Williams M."/>
            <person name="Peterson D."/>
            <person name="Mcgee K."/>
            <person name="Jones D."/>
            <person name="Wendel J."/>
            <person name="Stelly D."/>
            <person name="Grimwood J."/>
            <person name="Schmutz J."/>
        </authorList>
    </citation>
    <scope>NUCLEOTIDE SEQUENCE [LARGE SCALE GENOMIC DNA]</scope>
    <source>
        <strain evidence="6">7179.01</strain>
    </source>
</reference>
<dbReference type="AlphaFoldDB" id="A0A5D2QQ91"/>
<evidence type="ECO:0000313" key="7">
    <source>
        <dbReference type="Proteomes" id="UP000322667"/>
    </source>
</evidence>
<proteinExistence type="predicted"/>
<dbReference type="Proteomes" id="UP000322667">
    <property type="component" value="Chromosome A05"/>
</dbReference>
<gene>
    <name evidence="6" type="ORF">ES332_A05G374500v1</name>
</gene>
<evidence type="ECO:0000256" key="1">
    <source>
        <dbReference type="ARBA" id="ARBA00022737"/>
    </source>
</evidence>
<dbReference type="PROSITE" id="PS51450">
    <property type="entry name" value="LRR"/>
    <property type="match status" value="1"/>
</dbReference>
<keyword evidence="3" id="KW-0732">Signal</keyword>
<dbReference type="PANTHER" id="PTHR36766:SF70">
    <property type="entry name" value="DISEASE RESISTANCE PROTEIN RGA4"/>
    <property type="match status" value="1"/>
</dbReference>
<feature type="domain" description="Disease resistance R13L4/SHOC-2-like LRR" evidence="5">
    <location>
        <begin position="378"/>
        <end position="605"/>
    </location>
</feature>
<dbReference type="InterPro" id="IPR032675">
    <property type="entry name" value="LRR_dom_sf"/>
</dbReference>
<feature type="chain" id="PRO_5023077008" evidence="3">
    <location>
        <begin position="23"/>
        <end position="1078"/>
    </location>
</feature>
<dbReference type="PRINTS" id="PR00364">
    <property type="entry name" value="DISEASERSIST"/>
</dbReference>
<feature type="signal peptide" evidence="3">
    <location>
        <begin position="1"/>
        <end position="22"/>
    </location>
</feature>
<dbReference type="SUPFAM" id="SSF52540">
    <property type="entry name" value="P-loop containing nucleoside triphosphate hydrolases"/>
    <property type="match status" value="1"/>
</dbReference>
<dbReference type="GO" id="GO:0043531">
    <property type="term" value="F:ADP binding"/>
    <property type="evidence" value="ECO:0007669"/>
    <property type="project" value="InterPro"/>
</dbReference>
<sequence>MVAREPFLTGLLQFLLNSLASSELMDFRFLKNLVSDLRYLLYDMEDTVDEFSTEYLRCKLMAQRQAISNMVHDQVPSHFTCLNAILFGRMSSKEKKKPLNSCFPTELCVYGKDTNKKKILELMTRDGSSDDDFSIIPIVGMDGVGKTTFTHLIYNDGACKGFDPKVWVDQSYDDLDVANETLLNMRKWYFKEYQLNAQLTLRKEFSQKRFFLVLGNAQSNKYSPKYLKLNPLIDDDFWSLFVDYALPNTDFDTSSPLETMVIGGLLNFEERDEWENILNGNLWSLHDEEDADIVPVLRLSYHYLPSHLKLCFASYSILKKYEFEKIELILLWMCNGKHSKESSNARHLSYFHGKYDNQERIEQLYNAPCLGEYYLTTKALDLLSKLRCLRVLYLSGYYIRFLPESIRDLKLLRHLNLSFTKIRNLPELTANKCNLQALILKICFYLKKWPANMYNLTNLQYLDITNVNSLEKMTVGMKELKTLHMLPQFVVENNVGSGIRDLKELKLFQQSFNINRLERVVDSQEASNAELKDMNLQPCTKLRKLTIAYYGGTKFPTWLGESSFSHMVHLDLDNCQRCITLPPLGQLPSLKDLCIRSLYAVKSLDLEFFKDALKDWEFPLDVNAMFHRLCKLNITSCPELAGKLPSYLPSLDKLVLYRCQQLVVSILSLPMLNGLTEVRNLEIHVCKDLLSLGSLSFVRYLEITNGLPLISLGEEVEAKETAQLDIPFTVECLTFHLSLQKFQKAFSSLYNLRELYFTRYHGRVLMRESNLPSSLKILEIKDCFELQCALDEEENVNDNIRNTGLLEELTIKSCLLLTCLFARGELPSIPHHFTLHNTGNCDMLGKLPSALKHLDISICPKLKSVAKRFQKDSSLEYISIFDCANLKSLPECLYNLSNLKIFYVGSLRTFLSFPEGGFPALPNCFHKLASLRRLFIAGYPNIISFPEEGLPPNLTSLKLRGTNICNPVFKWGVHTLSSLEELTVCRCQDVESFPQEEIGMKLPSSLTQLMIENFPNLRYLTSLLKDGLPPSLLVVHISQCPLLEQHCTRNKGLERFKIAQVPRVDIGHRFLIHDQERD</sequence>
<dbReference type="Pfam" id="PF00931">
    <property type="entry name" value="NB-ARC"/>
    <property type="match status" value="1"/>
</dbReference>
<keyword evidence="2" id="KW-0611">Plant defense</keyword>
<evidence type="ECO:0000256" key="3">
    <source>
        <dbReference type="SAM" id="SignalP"/>
    </source>
</evidence>
<evidence type="ECO:0000313" key="6">
    <source>
        <dbReference type="EMBL" id="TYI30272.1"/>
    </source>
</evidence>
<organism evidence="6 7">
    <name type="scientific">Gossypium tomentosum</name>
    <name type="common">Hawaiian cotton</name>
    <name type="synonym">Gossypium sandvicense</name>
    <dbReference type="NCBI Taxonomy" id="34277"/>
    <lineage>
        <taxon>Eukaryota</taxon>
        <taxon>Viridiplantae</taxon>
        <taxon>Streptophyta</taxon>
        <taxon>Embryophyta</taxon>
        <taxon>Tracheophyta</taxon>
        <taxon>Spermatophyta</taxon>
        <taxon>Magnoliopsida</taxon>
        <taxon>eudicotyledons</taxon>
        <taxon>Gunneridae</taxon>
        <taxon>Pentapetalae</taxon>
        <taxon>rosids</taxon>
        <taxon>malvids</taxon>
        <taxon>Malvales</taxon>
        <taxon>Malvaceae</taxon>
        <taxon>Malvoideae</taxon>
        <taxon>Gossypium</taxon>
    </lineage>
</organism>
<dbReference type="GO" id="GO:0006952">
    <property type="term" value="P:defense response"/>
    <property type="evidence" value="ECO:0007669"/>
    <property type="project" value="UniProtKB-KW"/>
</dbReference>
<keyword evidence="1" id="KW-0677">Repeat</keyword>
<evidence type="ECO:0000259" key="4">
    <source>
        <dbReference type="Pfam" id="PF00931"/>
    </source>
</evidence>
<feature type="domain" description="NB-ARC" evidence="4">
    <location>
        <begin position="117"/>
        <end position="214"/>
    </location>
</feature>
<accession>A0A5D2QQ91</accession>
<dbReference type="InterPro" id="IPR027417">
    <property type="entry name" value="P-loop_NTPase"/>
</dbReference>
<dbReference type="InterPro" id="IPR055414">
    <property type="entry name" value="LRR_R13L4/SHOC2-like"/>
</dbReference>
<evidence type="ECO:0000256" key="2">
    <source>
        <dbReference type="ARBA" id="ARBA00022821"/>
    </source>
</evidence>
<protein>
    <submittedName>
        <fullName evidence="6">Uncharacterized protein</fullName>
    </submittedName>
</protein>